<dbReference type="AlphaFoldDB" id="A0A543ID97"/>
<name>A0A543ID97_9ACTN</name>
<proteinExistence type="predicted"/>
<comment type="caution">
    <text evidence="1">The sequence shown here is derived from an EMBL/GenBank/DDBJ whole genome shotgun (WGS) entry which is preliminary data.</text>
</comment>
<sequence length="84" mass="8561">MDDTVSFTMKSSGRNSWSSVQICHPDEGCVQTGGGGYSSGGDDQSVQSGTAWTAGAGARILTGKIVITVLSVADGSAILRVRPN</sequence>
<organism evidence="1 2">
    <name type="scientific">Actinomadura hallensis</name>
    <dbReference type="NCBI Taxonomy" id="337895"/>
    <lineage>
        <taxon>Bacteria</taxon>
        <taxon>Bacillati</taxon>
        <taxon>Actinomycetota</taxon>
        <taxon>Actinomycetes</taxon>
        <taxon>Streptosporangiales</taxon>
        <taxon>Thermomonosporaceae</taxon>
        <taxon>Actinomadura</taxon>
    </lineage>
</organism>
<evidence type="ECO:0000313" key="2">
    <source>
        <dbReference type="Proteomes" id="UP000316706"/>
    </source>
</evidence>
<accession>A0A543ID97</accession>
<dbReference type="EMBL" id="VFPO01000001">
    <property type="protein sequence ID" value="TQM68537.1"/>
    <property type="molecule type" value="Genomic_DNA"/>
</dbReference>
<dbReference type="RefSeq" id="WP_141968058.1">
    <property type="nucleotide sequence ID" value="NZ_VFPO01000001.1"/>
</dbReference>
<dbReference type="Proteomes" id="UP000316706">
    <property type="component" value="Unassembled WGS sequence"/>
</dbReference>
<keyword evidence="2" id="KW-1185">Reference proteome</keyword>
<evidence type="ECO:0000313" key="1">
    <source>
        <dbReference type="EMBL" id="TQM68537.1"/>
    </source>
</evidence>
<reference evidence="1 2" key="1">
    <citation type="submission" date="2019-06" db="EMBL/GenBank/DDBJ databases">
        <title>Sequencing the genomes of 1000 actinobacteria strains.</title>
        <authorList>
            <person name="Klenk H.-P."/>
        </authorList>
    </citation>
    <scope>NUCLEOTIDE SEQUENCE [LARGE SCALE GENOMIC DNA]</scope>
    <source>
        <strain evidence="1 2">DSM 45043</strain>
    </source>
</reference>
<protein>
    <submittedName>
        <fullName evidence="1">Uncharacterized protein</fullName>
    </submittedName>
</protein>
<gene>
    <name evidence="1" type="ORF">FHX41_2184</name>
</gene>